<protein>
    <submittedName>
        <fullName evidence="2">Uncharacterized protein</fullName>
    </submittedName>
</protein>
<evidence type="ECO:0000313" key="2">
    <source>
        <dbReference type="EMBL" id="VCX41876.1"/>
    </source>
</evidence>
<organism evidence="2 3">
    <name type="scientific">Gulo gulo</name>
    <name type="common">Wolverine</name>
    <name type="synonym">Gluton</name>
    <dbReference type="NCBI Taxonomy" id="48420"/>
    <lineage>
        <taxon>Eukaryota</taxon>
        <taxon>Metazoa</taxon>
        <taxon>Chordata</taxon>
        <taxon>Craniata</taxon>
        <taxon>Vertebrata</taxon>
        <taxon>Euteleostomi</taxon>
        <taxon>Mammalia</taxon>
        <taxon>Eutheria</taxon>
        <taxon>Laurasiatheria</taxon>
        <taxon>Carnivora</taxon>
        <taxon>Caniformia</taxon>
        <taxon>Musteloidea</taxon>
        <taxon>Mustelidae</taxon>
        <taxon>Guloninae</taxon>
        <taxon>Gulo</taxon>
    </lineage>
</organism>
<accession>A0A9X9MCA8</accession>
<dbReference type="Proteomes" id="UP000269945">
    <property type="component" value="Unassembled WGS sequence"/>
</dbReference>
<feature type="compositionally biased region" description="Polar residues" evidence="1">
    <location>
        <begin position="28"/>
        <end position="47"/>
    </location>
</feature>
<dbReference type="EMBL" id="CYRY02046216">
    <property type="protein sequence ID" value="VCX41876.1"/>
    <property type="molecule type" value="Genomic_DNA"/>
</dbReference>
<evidence type="ECO:0000313" key="3">
    <source>
        <dbReference type="Proteomes" id="UP000269945"/>
    </source>
</evidence>
<feature type="compositionally biased region" description="Pro residues" evidence="1">
    <location>
        <begin position="10"/>
        <end position="24"/>
    </location>
</feature>
<comment type="caution">
    <text evidence="2">The sequence shown here is derived from an EMBL/GenBank/DDBJ whole genome shotgun (WGS) entry which is preliminary data.</text>
</comment>
<reference evidence="2 3" key="1">
    <citation type="submission" date="2018-10" db="EMBL/GenBank/DDBJ databases">
        <authorList>
            <person name="Ekblom R."/>
            <person name="Jareborg N."/>
        </authorList>
    </citation>
    <scope>NUCLEOTIDE SEQUENCE [LARGE SCALE GENOMIC DNA]</scope>
    <source>
        <tissue evidence="2">Muscle</tissue>
    </source>
</reference>
<feature type="non-terminal residue" evidence="2">
    <location>
        <position position="1"/>
    </location>
</feature>
<name>A0A9X9MCA8_GULGU</name>
<sequence length="67" mass="6851">APGAAGDWVPRPPDPVTPGPPRPATPTSDLSGQVRRSVSPGSAQPSWGSDRGRAAIVWPFALGRIPA</sequence>
<proteinExistence type="predicted"/>
<keyword evidence="3" id="KW-1185">Reference proteome</keyword>
<gene>
    <name evidence="2" type="ORF">BN2614_LOCUS1</name>
</gene>
<dbReference type="AlphaFoldDB" id="A0A9X9MCA8"/>
<evidence type="ECO:0000256" key="1">
    <source>
        <dbReference type="SAM" id="MobiDB-lite"/>
    </source>
</evidence>
<feature type="region of interest" description="Disordered" evidence="1">
    <location>
        <begin position="1"/>
        <end position="53"/>
    </location>
</feature>